<dbReference type="InParanoid" id="G0QU83"/>
<evidence type="ECO:0000256" key="10">
    <source>
        <dbReference type="SAM" id="Phobius"/>
    </source>
</evidence>
<dbReference type="OrthoDB" id="10266426at2759"/>
<evidence type="ECO:0000256" key="8">
    <source>
        <dbReference type="PROSITE-ProRule" id="PRU00282"/>
    </source>
</evidence>
<dbReference type="EMBL" id="GL983904">
    <property type="protein sequence ID" value="EGR31220.1"/>
    <property type="molecule type" value="Genomic_DNA"/>
</dbReference>
<dbReference type="eggNOG" id="ENOG502SIPP">
    <property type="taxonomic scope" value="Eukaryota"/>
</dbReference>
<evidence type="ECO:0000256" key="9">
    <source>
        <dbReference type="RuleBase" id="RU000488"/>
    </source>
</evidence>
<evidence type="ECO:0000256" key="7">
    <source>
        <dbReference type="ARBA" id="ARBA00023136"/>
    </source>
</evidence>
<proteinExistence type="inferred from homology"/>
<dbReference type="SUPFAM" id="SSF103506">
    <property type="entry name" value="Mitochondrial carrier"/>
    <property type="match status" value="1"/>
</dbReference>
<comment type="similarity">
    <text evidence="2 9">Belongs to the mitochondrial carrier (TC 2.A.29) family.</text>
</comment>
<evidence type="ECO:0000256" key="2">
    <source>
        <dbReference type="ARBA" id="ARBA00006375"/>
    </source>
</evidence>
<name>G0QU83_ICHMU</name>
<evidence type="ECO:0000256" key="5">
    <source>
        <dbReference type="ARBA" id="ARBA00022737"/>
    </source>
</evidence>
<keyword evidence="3 9" id="KW-0813">Transport</keyword>
<keyword evidence="5" id="KW-0677">Repeat</keyword>
<dbReference type="AlphaFoldDB" id="G0QU83"/>
<evidence type="ECO:0000256" key="3">
    <source>
        <dbReference type="ARBA" id="ARBA00022448"/>
    </source>
</evidence>
<evidence type="ECO:0000256" key="1">
    <source>
        <dbReference type="ARBA" id="ARBA00004141"/>
    </source>
</evidence>
<dbReference type="RefSeq" id="XP_004034706.1">
    <property type="nucleotide sequence ID" value="XM_004034658.1"/>
</dbReference>
<dbReference type="GeneID" id="14907355"/>
<evidence type="ECO:0000256" key="6">
    <source>
        <dbReference type="ARBA" id="ARBA00022989"/>
    </source>
</evidence>
<dbReference type="GO" id="GO:0006862">
    <property type="term" value="P:nucleotide transport"/>
    <property type="evidence" value="ECO:0007669"/>
    <property type="project" value="InterPro"/>
</dbReference>
<dbReference type="Gene3D" id="1.50.40.10">
    <property type="entry name" value="Mitochondrial carrier domain"/>
    <property type="match status" value="1"/>
</dbReference>
<feature type="transmembrane region" description="Helical" evidence="10">
    <location>
        <begin position="113"/>
        <end position="134"/>
    </location>
</feature>
<gene>
    <name evidence="11" type="ORF">IMG5_115530</name>
</gene>
<dbReference type="Pfam" id="PF00153">
    <property type="entry name" value="Mito_carr"/>
    <property type="match status" value="1"/>
</dbReference>
<dbReference type="PANTHER" id="PTHR45683">
    <property type="entry name" value="MITOCHONDRIAL NICOTINAMIDE ADENINE DINUCLEOTIDE TRANSPORTER 1-RELATED-RELATED"/>
    <property type="match status" value="1"/>
</dbReference>
<dbReference type="Proteomes" id="UP000008983">
    <property type="component" value="Unassembled WGS sequence"/>
</dbReference>
<dbReference type="OMA" id="GWQAFFK"/>
<keyword evidence="6 10" id="KW-1133">Transmembrane helix</keyword>
<keyword evidence="12" id="KW-1185">Reference proteome</keyword>
<feature type="repeat" description="Solcar" evidence="8">
    <location>
        <begin position="202"/>
        <end position="286"/>
    </location>
</feature>
<sequence length="289" mass="32614">MTTIYVSLQLSVLPHKNLYGDEVKTDTKALGELQKGVTTQDRRKFELILKSGSLGSNMPFRAPVYTSYKDVIQSLKNQGFQGFYKGNLLSLFYQVITANLRYETLGMQQYQEIINIFIFLYIQALGIICAIDVICQPIQLLSTRFILQNRIPEFSTYKSIMFALKKHRNRPKELLQGASGQCGKNVVQLLINNVIGSSGNIQSYLISSFIGHLTVYPILTAVRRLECQSKIAGMIPKRYGGTWHAIRLINQEEGLKGLYRGFIGYSIANLISTYSVLSLNKYVNSAIDQ</sequence>
<dbReference type="GO" id="GO:0016020">
    <property type="term" value="C:membrane"/>
    <property type="evidence" value="ECO:0007669"/>
    <property type="project" value="UniProtKB-SubCell"/>
</dbReference>
<dbReference type="GO" id="GO:0055085">
    <property type="term" value="P:transmembrane transport"/>
    <property type="evidence" value="ECO:0007669"/>
    <property type="project" value="InterPro"/>
</dbReference>
<protein>
    <submittedName>
        <fullName evidence="11">Mitochondrial carrier protein, putative</fullName>
    </submittedName>
</protein>
<dbReference type="InterPro" id="IPR023395">
    <property type="entry name" value="MCP_dom_sf"/>
</dbReference>
<evidence type="ECO:0000313" key="12">
    <source>
        <dbReference type="Proteomes" id="UP000008983"/>
    </source>
</evidence>
<dbReference type="InterPro" id="IPR018108">
    <property type="entry name" value="MCP_transmembrane"/>
</dbReference>
<keyword evidence="7 8" id="KW-0472">Membrane</keyword>
<accession>G0QU83</accession>
<evidence type="ECO:0000256" key="4">
    <source>
        <dbReference type="ARBA" id="ARBA00022692"/>
    </source>
</evidence>
<organism evidence="11 12">
    <name type="scientific">Ichthyophthirius multifiliis</name>
    <name type="common">White spot disease agent</name>
    <name type="synonym">Ich</name>
    <dbReference type="NCBI Taxonomy" id="5932"/>
    <lineage>
        <taxon>Eukaryota</taxon>
        <taxon>Sar</taxon>
        <taxon>Alveolata</taxon>
        <taxon>Ciliophora</taxon>
        <taxon>Intramacronucleata</taxon>
        <taxon>Oligohymenophorea</taxon>
        <taxon>Hymenostomatida</taxon>
        <taxon>Ophryoglenina</taxon>
        <taxon>Ichthyophthirius</taxon>
    </lineage>
</organism>
<dbReference type="InterPro" id="IPR044712">
    <property type="entry name" value="SLC25A32-like"/>
</dbReference>
<evidence type="ECO:0000313" key="11">
    <source>
        <dbReference type="EMBL" id="EGR31220.1"/>
    </source>
</evidence>
<dbReference type="PROSITE" id="PS50920">
    <property type="entry name" value="SOLCAR"/>
    <property type="match status" value="1"/>
</dbReference>
<keyword evidence="4 8" id="KW-0812">Transmembrane</keyword>
<comment type="subcellular location">
    <subcellularLocation>
        <location evidence="1">Membrane</location>
        <topology evidence="1">Multi-pass membrane protein</topology>
    </subcellularLocation>
</comment>
<reference evidence="11 12" key="1">
    <citation type="submission" date="2011-07" db="EMBL/GenBank/DDBJ databases">
        <authorList>
            <person name="Coyne R."/>
            <person name="Brami D."/>
            <person name="Johnson J."/>
            <person name="Hostetler J."/>
            <person name="Hannick L."/>
            <person name="Clark T."/>
            <person name="Cassidy-Hanley D."/>
            <person name="Inman J."/>
        </authorList>
    </citation>
    <scope>NUCLEOTIDE SEQUENCE [LARGE SCALE GENOMIC DNA]</scope>
    <source>
        <strain evidence="11 12">G5</strain>
    </source>
</reference>